<name>A0ACC1AXK4_9ROSI</name>
<proteinExistence type="predicted"/>
<reference evidence="2" key="1">
    <citation type="journal article" date="2023" name="G3 (Bethesda)">
        <title>Genome assembly and association tests identify interacting loci associated with vigor, precocity, and sex in interspecific pistachio rootstocks.</title>
        <authorList>
            <person name="Palmer W."/>
            <person name="Jacygrad E."/>
            <person name="Sagayaradj S."/>
            <person name="Cavanaugh K."/>
            <person name="Han R."/>
            <person name="Bertier L."/>
            <person name="Beede B."/>
            <person name="Kafkas S."/>
            <person name="Golino D."/>
            <person name="Preece J."/>
            <person name="Michelmore R."/>
        </authorList>
    </citation>
    <scope>NUCLEOTIDE SEQUENCE [LARGE SCALE GENOMIC DNA]</scope>
</reference>
<keyword evidence="2" id="KW-1185">Reference proteome</keyword>
<protein>
    <submittedName>
        <fullName evidence="1">Uncharacterized protein</fullName>
    </submittedName>
</protein>
<dbReference type="Proteomes" id="UP001164250">
    <property type="component" value="Chromosome 8"/>
</dbReference>
<comment type="caution">
    <text evidence="1">The sequence shown here is derived from an EMBL/GenBank/DDBJ whole genome shotgun (WGS) entry which is preliminary data.</text>
</comment>
<organism evidence="1 2">
    <name type="scientific">Pistacia atlantica</name>
    <dbReference type="NCBI Taxonomy" id="434234"/>
    <lineage>
        <taxon>Eukaryota</taxon>
        <taxon>Viridiplantae</taxon>
        <taxon>Streptophyta</taxon>
        <taxon>Embryophyta</taxon>
        <taxon>Tracheophyta</taxon>
        <taxon>Spermatophyta</taxon>
        <taxon>Magnoliopsida</taxon>
        <taxon>eudicotyledons</taxon>
        <taxon>Gunneridae</taxon>
        <taxon>Pentapetalae</taxon>
        <taxon>rosids</taxon>
        <taxon>malvids</taxon>
        <taxon>Sapindales</taxon>
        <taxon>Anacardiaceae</taxon>
        <taxon>Pistacia</taxon>
    </lineage>
</organism>
<evidence type="ECO:0000313" key="2">
    <source>
        <dbReference type="Proteomes" id="UP001164250"/>
    </source>
</evidence>
<dbReference type="EMBL" id="CM047904">
    <property type="protein sequence ID" value="KAJ0091421.1"/>
    <property type="molecule type" value="Genomic_DNA"/>
</dbReference>
<gene>
    <name evidence="1" type="ORF">Patl1_14776</name>
</gene>
<evidence type="ECO:0000313" key="1">
    <source>
        <dbReference type="EMBL" id="KAJ0091421.1"/>
    </source>
</evidence>
<accession>A0ACC1AXK4</accession>
<sequence>MARLLLSREEVNNLIATLLLRRNRQFISHHLHLTTIEKRMDSMPRMLRDMSIDALRELKGVSLDNDNINLNGGNNTQLNNPDDSNNEA</sequence>